<dbReference type="PROSITE" id="PS51186">
    <property type="entry name" value="GNAT"/>
    <property type="match status" value="1"/>
</dbReference>
<dbReference type="InterPro" id="IPR000182">
    <property type="entry name" value="GNAT_dom"/>
</dbReference>
<dbReference type="EMBL" id="LK052936">
    <property type="protein sequence ID" value="CDR36061.1"/>
    <property type="molecule type" value="Genomic_DNA"/>
</dbReference>
<feature type="domain" description="N-acetyltransferase" evidence="2">
    <location>
        <begin position="67"/>
        <end position="254"/>
    </location>
</feature>
<evidence type="ECO:0000313" key="3">
    <source>
        <dbReference type="EMBL" id="CDR36061.1"/>
    </source>
</evidence>
<proteinExistence type="predicted"/>
<dbReference type="Gene3D" id="3.40.630.30">
    <property type="match status" value="1"/>
</dbReference>
<dbReference type="AlphaFoldDB" id="A0A061AMW5"/>
<sequence>MPRPLPSDPPSTSIPTIDFSTLKLRASVRYRFERDEEEEEMEEEDGEDEDEDEEEGRWNRVLSLCDYRITDAEDKVLGVVEIWYFETWEFSVESDWLSFMDQWNQESHKFSCLFDGDAQLRSRFLREGKGVFGPEVTEASNIAYIHEMRIEPEYRGLGLGTWALDKLLAMLDERWHYTAAKAMFVEPGALNSEFSYRDRGDAASHLDMMLAISARVTKFFQRSGFRRIGTTSFLCYARDPQHPSRTIPMHQDAEYEEDVTMSHGDMVRMLARGTMPW</sequence>
<dbReference type="InterPro" id="IPR016181">
    <property type="entry name" value="Acyl_CoA_acyltransferase"/>
</dbReference>
<dbReference type="OrthoDB" id="2535684at2759"/>
<feature type="compositionally biased region" description="Acidic residues" evidence="1">
    <location>
        <begin position="35"/>
        <end position="55"/>
    </location>
</feature>
<reference evidence="3" key="1">
    <citation type="journal article" date="2014" name="Genome Announc.">
        <title>Draft genome sequence of Rhodosporidium toruloides CECT1137, an oleaginous yeast of biotechnological interest.</title>
        <authorList>
            <person name="Morin N."/>
            <person name="Calcas X."/>
            <person name="Devillers H."/>
            <person name="Durrens P."/>
            <person name="Sherman D.J."/>
            <person name="Nicaud J.-M."/>
            <person name="Neuveglise C."/>
        </authorList>
    </citation>
    <scope>NUCLEOTIDE SEQUENCE</scope>
    <source>
        <strain evidence="3">CECT1137</strain>
    </source>
</reference>
<protein>
    <submittedName>
        <fullName evidence="3">RHTO0S01e13344g1_1</fullName>
    </submittedName>
</protein>
<evidence type="ECO:0000259" key="2">
    <source>
        <dbReference type="PROSITE" id="PS51186"/>
    </source>
</evidence>
<evidence type="ECO:0000256" key="1">
    <source>
        <dbReference type="SAM" id="MobiDB-lite"/>
    </source>
</evidence>
<name>A0A061AMW5_RHOTO</name>
<dbReference type="GO" id="GO:0016747">
    <property type="term" value="F:acyltransferase activity, transferring groups other than amino-acyl groups"/>
    <property type="evidence" value="ECO:0007669"/>
    <property type="project" value="InterPro"/>
</dbReference>
<organism evidence="3">
    <name type="scientific">Rhodotorula toruloides</name>
    <name type="common">Yeast</name>
    <name type="synonym">Rhodosporidium toruloides</name>
    <dbReference type="NCBI Taxonomy" id="5286"/>
    <lineage>
        <taxon>Eukaryota</taxon>
        <taxon>Fungi</taxon>
        <taxon>Dikarya</taxon>
        <taxon>Basidiomycota</taxon>
        <taxon>Pucciniomycotina</taxon>
        <taxon>Microbotryomycetes</taxon>
        <taxon>Sporidiobolales</taxon>
        <taxon>Sporidiobolaceae</taxon>
        <taxon>Rhodotorula</taxon>
    </lineage>
</organism>
<feature type="region of interest" description="Disordered" evidence="1">
    <location>
        <begin position="33"/>
        <end position="55"/>
    </location>
</feature>
<dbReference type="CDD" id="cd04301">
    <property type="entry name" value="NAT_SF"/>
    <property type="match status" value="1"/>
</dbReference>
<dbReference type="Pfam" id="PF00583">
    <property type="entry name" value="Acetyltransf_1"/>
    <property type="match status" value="1"/>
</dbReference>
<gene>
    <name evidence="3" type="ORF">RHTO0S_01e13344g</name>
</gene>
<dbReference type="SUPFAM" id="SSF55729">
    <property type="entry name" value="Acyl-CoA N-acyltransferases (Nat)"/>
    <property type="match status" value="1"/>
</dbReference>
<accession>A0A061AMW5</accession>